<accession>A0AAV6U6I5</accession>
<evidence type="ECO:0000313" key="2">
    <source>
        <dbReference type="Proteomes" id="UP000827092"/>
    </source>
</evidence>
<protein>
    <submittedName>
        <fullName evidence="1">Uncharacterized protein</fullName>
    </submittedName>
</protein>
<gene>
    <name evidence="1" type="ORF">JTE90_017796</name>
</gene>
<dbReference type="EMBL" id="JAFNEN010000609">
    <property type="protein sequence ID" value="KAG8179657.1"/>
    <property type="molecule type" value="Genomic_DNA"/>
</dbReference>
<organism evidence="1 2">
    <name type="scientific">Oedothorax gibbosus</name>
    <dbReference type="NCBI Taxonomy" id="931172"/>
    <lineage>
        <taxon>Eukaryota</taxon>
        <taxon>Metazoa</taxon>
        <taxon>Ecdysozoa</taxon>
        <taxon>Arthropoda</taxon>
        <taxon>Chelicerata</taxon>
        <taxon>Arachnida</taxon>
        <taxon>Araneae</taxon>
        <taxon>Araneomorphae</taxon>
        <taxon>Entelegynae</taxon>
        <taxon>Araneoidea</taxon>
        <taxon>Linyphiidae</taxon>
        <taxon>Erigoninae</taxon>
        <taxon>Oedothorax</taxon>
    </lineage>
</organism>
<evidence type="ECO:0000313" key="1">
    <source>
        <dbReference type="EMBL" id="KAG8179657.1"/>
    </source>
</evidence>
<name>A0AAV6U6I5_9ARAC</name>
<keyword evidence="2" id="KW-1185">Reference proteome</keyword>
<dbReference type="Proteomes" id="UP000827092">
    <property type="component" value="Unassembled WGS sequence"/>
</dbReference>
<proteinExistence type="predicted"/>
<comment type="caution">
    <text evidence="1">The sequence shown here is derived from an EMBL/GenBank/DDBJ whole genome shotgun (WGS) entry which is preliminary data.</text>
</comment>
<reference evidence="1 2" key="1">
    <citation type="journal article" date="2022" name="Nat. Ecol. Evol.">
        <title>A masculinizing supergene underlies an exaggerated male reproductive morph in a spider.</title>
        <authorList>
            <person name="Hendrickx F."/>
            <person name="De Corte Z."/>
            <person name="Sonet G."/>
            <person name="Van Belleghem S.M."/>
            <person name="Kostlbacher S."/>
            <person name="Vangestel C."/>
        </authorList>
    </citation>
    <scope>NUCLEOTIDE SEQUENCE [LARGE SCALE GENOMIC DNA]</scope>
    <source>
        <strain evidence="1">W744_W776</strain>
    </source>
</reference>
<sequence length="87" mass="9116">MPAPPHMGSALGRGASFISSEGIGRPFPLVQPRCTLFSSGGTAGMQLSGCAPIWNCAPRIAVVLQISCSVERIDVGRIGKGMYCVFF</sequence>
<dbReference type="AlphaFoldDB" id="A0AAV6U6I5"/>